<dbReference type="Pfam" id="PF14568">
    <property type="entry name" value="SUKH_6"/>
    <property type="match status" value="1"/>
</dbReference>
<sequence length="169" mass="19575">MNKRNMQGETNKMLIQKDTLVFPLPTEELFKRKEGFWRVSLPIDFVEFLKENNGGIPVDGAFVCNNHEYIIDRFLCLLDVPKDNEFGIYDMDVTLAQLEDRLTDNEELISADILPIAVLFAGDFLCLDFRENREKPVVCVWNHEESSELDPETYFVANTFEEFLNLGKG</sequence>
<dbReference type="SMART" id="SM00860">
    <property type="entry name" value="SMI1_KNR4"/>
    <property type="match status" value="1"/>
</dbReference>
<feature type="domain" description="Knr4/Smi1-like" evidence="1">
    <location>
        <begin position="24"/>
        <end position="166"/>
    </location>
</feature>
<dbReference type="SUPFAM" id="SSF160631">
    <property type="entry name" value="SMI1/KNR4-like"/>
    <property type="match status" value="1"/>
</dbReference>
<dbReference type="PATRIC" id="fig|1265820.5.peg.1026"/>
<proteinExistence type="predicted"/>
<reference evidence="2 3" key="1">
    <citation type="journal article" date="2014" name="Int. J. Syst. Evol. Microbiol.">
        <title>Listeria floridensis sp. nov., Listeria aquatica sp. nov., Listeria cornellensis sp. nov., Listeria riparia sp. nov. and Listeria grandensis sp. nov., from agricultural and natural environments.</title>
        <authorList>
            <person name="den Bakker H.C."/>
            <person name="Warchocki S."/>
            <person name="Wright E.M."/>
            <person name="Allred A.F."/>
            <person name="Ahlstrom C."/>
            <person name="Manuel C.S."/>
            <person name="Stasiewicz M.J."/>
            <person name="Burrell A."/>
            <person name="Roof S."/>
            <person name="Strawn L."/>
            <person name="Fortes E.D."/>
            <person name="Nightingale K.K."/>
            <person name="Kephart D."/>
            <person name="Wiedmann M."/>
        </authorList>
    </citation>
    <scope>NUCLEOTIDE SEQUENCE [LARGE SCALE GENOMIC DNA]</scope>
    <source>
        <strain evidence="3">FSL F6-969</strain>
    </source>
</reference>
<evidence type="ECO:0000259" key="1">
    <source>
        <dbReference type="SMART" id="SM00860"/>
    </source>
</evidence>
<name>W7C2H6_9LIST</name>
<comment type="caution">
    <text evidence="2">The sequence shown here is derived from an EMBL/GenBank/DDBJ whole genome shotgun (WGS) entry which is preliminary data.</text>
</comment>
<gene>
    <name evidence="2" type="ORF">PCORN_05246</name>
</gene>
<accession>W7C2H6</accession>
<dbReference type="Gene3D" id="3.40.1580.10">
    <property type="entry name" value="SMI1/KNR4-like"/>
    <property type="match status" value="1"/>
</dbReference>
<evidence type="ECO:0000313" key="2">
    <source>
        <dbReference type="EMBL" id="EUJ31435.1"/>
    </source>
</evidence>
<keyword evidence="3" id="KW-1185">Reference proteome</keyword>
<dbReference type="EMBL" id="AODE01000011">
    <property type="protein sequence ID" value="EUJ31435.1"/>
    <property type="molecule type" value="Genomic_DNA"/>
</dbReference>
<dbReference type="Proteomes" id="UP000019254">
    <property type="component" value="Unassembled WGS sequence"/>
</dbReference>
<dbReference type="STRING" id="1265820.PCORN_05246"/>
<dbReference type="AlphaFoldDB" id="W7C2H6"/>
<organism evidence="2 3">
    <name type="scientific">Listeria cornellensis FSL F6-0969</name>
    <dbReference type="NCBI Taxonomy" id="1265820"/>
    <lineage>
        <taxon>Bacteria</taxon>
        <taxon>Bacillati</taxon>
        <taxon>Bacillota</taxon>
        <taxon>Bacilli</taxon>
        <taxon>Bacillales</taxon>
        <taxon>Listeriaceae</taxon>
        <taxon>Listeria</taxon>
    </lineage>
</organism>
<dbReference type="InterPro" id="IPR018958">
    <property type="entry name" value="Knr4/Smi1-like_dom"/>
</dbReference>
<evidence type="ECO:0000313" key="3">
    <source>
        <dbReference type="Proteomes" id="UP000019254"/>
    </source>
</evidence>
<dbReference type="InterPro" id="IPR037883">
    <property type="entry name" value="Knr4/Smi1-like_sf"/>
</dbReference>
<protein>
    <recommendedName>
        <fullName evidence="1">Knr4/Smi1-like domain-containing protein</fullName>
    </recommendedName>
</protein>